<dbReference type="InterPro" id="IPR002307">
    <property type="entry name" value="Tyr-tRNA-ligase"/>
</dbReference>
<comment type="function">
    <text evidence="8">Catalyzes the attachment of tyrosine to tRNA(Tyr) in a two-step reaction: tyrosine is first activated by ATP to form Tyr-AMP and then transferred to the acceptor end of tRNA(Tyr).</text>
</comment>
<comment type="subunit">
    <text evidence="8">Homodimer.</text>
</comment>
<dbReference type="InterPro" id="IPR024107">
    <property type="entry name" value="Tyr-tRNA-ligase_bac_1"/>
</dbReference>
<dbReference type="InterPro" id="IPR014729">
    <property type="entry name" value="Rossmann-like_a/b/a_fold"/>
</dbReference>
<dbReference type="GO" id="GO:0004831">
    <property type="term" value="F:tyrosine-tRNA ligase activity"/>
    <property type="evidence" value="ECO:0007669"/>
    <property type="project" value="UniProtKB-EC"/>
</dbReference>
<dbReference type="InterPro" id="IPR054608">
    <property type="entry name" value="SYY-like_C"/>
</dbReference>
<feature type="binding site" evidence="8">
    <location>
        <position position="232"/>
    </location>
    <ligand>
        <name>ATP</name>
        <dbReference type="ChEBI" id="CHEBI:30616"/>
    </ligand>
</feature>
<dbReference type="HAMAP" id="MF_02006">
    <property type="entry name" value="Tyr_tRNA_synth_type1"/>
    <property type="match status" value="1"/>
</dbReference>
<feature type="binding site" evidence="8">
    <location>
        <position position="33"/>
    </location>
    <ligand>
        <name>L-tyrosine</name>
        <dbReference type="ChEBI" id="CHEBI:58315"/>
    </ligand>
</feature>
<dbReference type="NCBIfam" id="TIGR00234">
    <property type="entry name" value="tyrS"/>
    <property type="match status" value="1"/>
</dbReference>
<keyword evidence="12" id="KW-1185">Reference proteome</keyword>
<evidence type="ECO:0000256" key="3">
    <source>
        <dbReference type="ARBA" id="ARBA00022840"/>
    </source>
</evidence>
<keyword evidence="4 9" id="KW-0694">RNA-binding</keyword>
<dbReference type="CDD" id="cd00805">
    <property type="entry name" value="TyrRS_core"/>
    <property type="match status" value="1"/>
</dbReference>
<comment type="subcellular location">
    <subcellularLocation>
        <location evidence="8">Cytoplasm</location>
    </subcellularLocation>
</comment>
<dbReference type="InterPro" id="IPR036986">
    <property type="entry name" value="S4_RNA-bd_sf"/>
</dbReference>
<reference evidence="12" key="1">
    <citation type="journal article" date="2019" name="Int. J. Syst. Evol. Microbiol.">
        <title>The Global Catalogue of Microorganisms (GCM) 10K type strain sequencing project: providing services to taxonomists for standard genome sequencing and annotation.</title>
        <authorList>
            <consortium name="The Broad Institute Genomics Platform"/>
            <consortium name="The Broad Institute Genome Sequencing Center for Infectious Disease"/>
            <person name="Wu L."/>
            <person name="Ma J."/>
        </authorList>
    </citation>
    <scope>NUCLEOTIDE SEQUENCE [LARGE SCALE GENOMIC DNA]</scope>
    <source>
        <strain evidence="12">CGMCC 1.19062</strain>
    </source>
</reference>
<keyword evidence="6 8" id="KW-0030">Aminoacyl-tRNA synthetase</keyword>
<gene>
    <name evidence="8 11" type="primary">tyrS</name>
    <name evidence="11" type="ORF">ACFSM5_07765</name>
</gene>
<dbReference type="Pfam" id="PF22421">
    <property type="entry name" value="SYY_C-terminal"/>
    <property type="match status" value="1"/>
</dbReference>
<feature type="binding site" evidence="8">
    <location>
        <position position="173"/>
    </location>
    <ligand>
        <name>L-tyrosine</name>
        <dbReference type="ChEBI" id="CHEBI:58315"/>
    </ligand>
</feature>
<dbReference type="PANTHER" id="PTHR11766:SF0">
    <property type="entry name" value="TYROSINE--TRNA LIGASE, MITOCHONDRIAL"/>
    <property type="match status" value="1"/>
</dbReference>
<name>A0ABW5DP34_9PROT</name>
<evidence type="ECO:0000256" key="4">
    <source>
        <dbReference type="ARBA" id="ARBA00022884"/>
    </source>
</evidence>
<dbReference type="CDD" id="cd00165">
    <property type="entry name" value="S4"/>
    <property type="match status" value="1"/>
</dbReference>
<keyword evidence="2 8" id="KW-0547">Nucleotide-binding</keyword>
<keyword evidence="8" id="KW-0963">Cytoplasm</keyword>
<protein>
    <recommendedName>
        <fullName evidence="8">Tyrosine--tRNA ligase</fullName>
        <ecNumber evidence="8">6.1.1.1</ecNumber>
    </recommendedName>
    <alternativeName>
        <fullName evidence="8">Tyrosyl-tRNA synthetase</fullName>
        <shortName evidence="8">TyrRS</shortName>
    </alternativeName>
</protein>
<evidence type="ECO:0000313" key="11">
    <source>
        <dbReference type="EMBL" id="MFD2262782.1"/>
    </source>
</evidence>
<dbReference type="Gene3D" id="3.40.50.620">
    <property type="entry name" value="HUPs"/>
    <property type="match status" value="1"/>
</dbReference>
<dbReference type="InterPro" id="IPR002305">
    <property type="entry name" value="aa-tRNA-synth_Ic"/>
</dbReference>
<dbReference type="EMBL" id="JBHUIP010000005">
    <property type="protein sequence ID" value="MFD2262782.1"/>
    <property type="molecule type" value="Genomic_DNA"/>
</dbReference>
<keyword evidence="3 8" id="KW-0067">ATP-binding</keyword>
<feature type="domain" description="Tyrosine--tRNA ligase SYY-like C-terminal" evidence="10">
    <location>
        <begin position="334"/>
        <end position="417"/>
    </location>
</feature>
<feature type="binding site" evidence="8">
    <location>
        <position position="169"/>
    </location>
    <ligand>
        <name>L-tyrosine</name>
        <dbReference type="ChEBI" id="CHEBI:58315"/>
    </ligand>
</feature>
<dbReference type="RefSeq" id="WP_379875749.1">
    <property type="nucleotide sequence ID" value="NZ_JBHUIP010000005.1"/>
</dbReference>
<dbReference type="Gene3D" id="3.10.290.10">
    <property type="entry name" value="RNA-binding S4 domain"/>
    <property type="match status" value="1"/>
</dbReference>
<keyword evidence="1 8" id="KW-0436">Ligase</keyword>
<evidence type="ECO:0000256" key="7">
    <source>
        <dbReference type="ARBA" id="ARBA00048248"/>
    </source>
</evidence>
<evidence type="ECO:0000256" key="5">
    <source>
        <dbReference type="ARBA" id="ARBA00022917"/>
    </source>
</evidence>
<evidence type="ECO:0000313" key="12">
    <source>
        <dbReference type="Proteomes" id="UP001597295"/>
    </source>
</evidence>
<dbReference type="Gene3D" id="1.10.240.10">
    <property type="entry name" value="Tyrosyl-Transfer RNA Synthetase"/>
    <property type="match status" value="1"/>
</dbReference>
<proteinExistence type="inferred from homology"/>
<sequence>MGLWADLQWRGLVHQWTAEDLGQILETQKITFYNGYDPSATSLHVGNLVALTLMKHLQRAGHKVIGLVGGGTGLIGDPSGKSAERNLLSLEKVAENGKQIHAQIVKVLDASDNPPIYANNLDWLGTMGLLEFLRDTGKHFSVNAMIQKDSVKNRIEREGEGISFTEFTYSLLQARDFLELYRRHGCTMQTGGSDQWGNIVGGTDLIRRAEGARAFGLTVPLLLNAEGNKFGKSEKGAIYLDGAMTSPYAFYQFWLNTQDADVMRLLKLFTFLPREEIEAMDSQVGEGSRPVQKLLAETMTKQIHGDAEAARAIAASAALFSGDIAGLPTATLLEVFADVPAVELPRDRVAQGVALLDLLVESGACPSKSDARRQVSQGAVRLNGGEAVTGEPTLTANDFLDGQVLVIRRGKKNYSLVKLI</sequence>
<dbReference type="PRINTS" id="PR01040">
    <property type="entry name" value="TRNASYNTHTYR"/>
</dbReference>
<dbReference type="SUPFAM" id="SSF55174">
    <property type="entry name" value="Alpha-L RNA-binding motif"/>
    <property type="match status" value="1"/>
</dbReference>
<dbReference type="PANTHER" id="PTHR11766">
    <property type="entry name" value="TYROSYL-TRNA SYNTHETASE"/>
    <property type="match status" value="1"/>
</dbReference>
<dbReference type="PROSITE" id="PS50889">
    <property type="entry name" value="S4"/>
    <property type="match status" value="1"/>
</dbReference>
<feature type="short sequence motif" description="'KMSKS' region" evidence="8">
    <location>
        <begin position="229"/>
        <end position="233"/>
    </location>
</feature>
<evidence type="ECO:0000256" key="9">
    <source>
        <dbReference type="PROSITE-ProRule" id="PRU00182"/>
    </source>
</evidence>
<dbReference type="SUPFAM" id="SSF52374">
    <property type="entry name" value="Nucleotidylyl transferase"/>
    <property type="match status" value="1"/>
</dbReference>
<comment type="caution">
    <text evidence="11">The sequence shown here is derived from an EMBL/GenBank/DDBJ whole genome shotgun (WGS) entry which is preliminary data.</text>
</comment>
<feature type="short sequence motif" description="'HIGH' region" evidence="8">
    <location>
        <begin position="38"/>
        <end position="47"/>
    </location>
</feature>
<comment type="catalytic activity">
    <reaction evidence="7 8">
        <text>tRNA(Tyr) + L-tyrosine + ATP = L-tyrosyl-tRNA(Tyr) + AMP + diphosphate + H(+)</text>
        <dbReference type="Rhea" id="RHEA:10220"/>
        <dbReference type="Rhea" id="RHEA-COMP:9706"/>
        <dbReference type="Rhea" id="RHEA-COMP:9707"/>
        <dbReference type="ChEBI" id="CHEBI:15378"/>
        <dbReference type="ChEBI" id="CHEBI:30616"/>
        <dbReference type="ChEBI" id="CHEBI:33019"/>
        <dbReference type="ChEBI" id="CHEBI:58315"/>
        <dbReference type="ChEBI" id="CHEBI:78442"/>
        <dbReference type="ChEBI" id="CHEBI:78536"/>
        <dbReference type="ChEBI" id="CHEBI:456215"/>
        <dbReference type="EC" id="6.1.1.1"/>
    </reaction>
</comment>
<comment type="similarity">
    <text evidence="8">Belongs to the class-I aminoacyl-tRNA synthetase family. TyrS type 1 subfamily.</text>
</comment>
<keyword evidence="5 8" id="KW-0648">Protein biosynthesis</keyword>
<evidence type="ECO:0000256" key="8">
    <source>
        <dbReference type="HAMAP-Rule" id="MF_02006"/>
    </source>
</evidence>
<dbReference type="Proteomes" id="UP001597295">
    <property type="component" value="Unassembled WGS sequence"/>
</dbReference>
<dbReference type="InterPro" id="IPR024088">
    <property type="entry name" value="Tyr-tRNA-ligase_bac-type"/>
</dbReference>
<evidence type="ECO:0000259" key="10">
    <source>
        <dbReference type="Pfam" id="PF22421"/>
    </source>
</evidence>
<evidence type="ECO:0000256" key="2">
    <source>
        <dbReference type="ARBA" id="ARBA00022741"/>
    </source>
</evidence>
<dbReference type="EC" id="6.1.1.1" evidence="8"/>
<dbReference type="Pfam" id="PF00579">
    <property type="entry name" value="tRNA-synt_1b"/>
    <property type="match status" value="1"/>
</dbReference>
<evidence type="ECO:0000256" key="6">
    <source>
        <dbReference type="ARBA" id="ARBA00023146"/>
    </source>
</evidence>
<evidence type="ECO:0000256" key="1">
    <source>
        <dbReference type="ARBA" id="ARBA00022598"/>
    </source>
</evidence>
<accession>A0ABW5DP34</accession>
<organism evidence="11 12">
    <name type="scientific">Lacibacterium aquatile</name>
    <dbReference type="NCBI Taxonomy" id="1168082"/>
    <lineage>
        <taxon>Bacteria</taxon>
        <taxon>Pseudomonadati</taxon>
        <taxon>Pseudomonadota</taxon>
        <taxon>Alphaproteobacteria</taxon>
        <taxon>Rhodospirillales</taxon>
        <taxon>Rhodospirillaceae</taxon>
    </lineage>
</organism>